<sequence length="70" mass="8553">MILCWEVWEVFDGRTRRWRRRWGRRRGGRGRGRGREMKVRLMKRNEGKDEILIFGLGRGRDGWMDGWMDG</sequence>
<gene>
    <name evidence="1" type="ORF">EYC80_004140</name>
</gene>
<organism evidence="1 2">
    <name type="scientific">Monilinia laxa</name>
    <name type="common">Brown rot fungus</name>
    <name type="synonym">Sclerotinia laxa</name>
    <dbReference type="NCBI Taxonomy" id="61186"/>
    <lineage>
        <taxon>Eukaryota</taxon>
        <taxon>Fungi</taxon>
        <taxon>Dikarya</taxon>
        <taxon>Ascomycota</taxon>
        <taxon>Pezizomycotina</taxon>
        <taxon>Leotiomycetes</taxon>
        <taxon>Helotiales</taxon>
        <taxon>Sclerotiniaceae</taxon>
        <taxon>Monilinia</taxon>
    </lineage>
</organism>
<proteinExistence type="predicted"/>
<reference evidence="1 2" key="1">
    <citation type="submission" date="2019-06" db="EMBL/GenBank/DDBJ databases">
        <title>Genome Sequence of the Brown Rot Fungal Pathogen Monilinia laxa.</title>
        <authorList>
            <person name="De Miccolis Angelini R.M."/>
            <person name="Landi L."/>
            <person name="Abate D."/>
            <person name="Pollastro S."/>
            <person name="Romanazzi G."/>
            <person name="Faretra F."/>
        </authorList>
    </citation>
    <scope>NUCLEOTIDE SEQUENCE [LARGE SCALE GENOMIC DNA]</scope>
    <source>
        <strain evidence="1 2">Mlax316</strain>
    </source>
</reference>
<comment type="caution">
    <text evidence="1">The sequence shown here is derived from an EMBL/GenBank/DDBJ whole genome shotgun (WGS) entry which is preliminary data.</text>
</comment>
<dbReference type="Proteomes" id="UP000326757">
    <property type="component" value="Unassembled WGS sequence"/>
</dbReference>
<keyword evidence="2" id="KW-1185">Reference proteome</keyword>
<evidence type="ECO:0000313" key="1">
    <source>
        <dbReference type="EMBL" id="KAB8304796.1"/>
    </source>
</evidence>
<evidence type="ECO:0000313" key="2">
    <source>
        <dbReference type="Proteomes" id="UP000326757"/>
    </source>
</evidence>
<dbReference type="AlphaFoldDB" id="A0A5N6KM14"/>
<protein>
    <submittedName>
        <fullName evidence="1">Uncharacterized protein</fullName>
    </submittedName>
</protein>
<accession>A0A5N6KM14</accession>
<name>A0A5N6KM14_MONLA</name>
<dbReference type="EMBL" id="VIGI01000001">
    <property type="protein sequence ID" value="KAB8304796.1"/>
    <property type="molecule type" value="Genomic_DNA"/>
</dbReference>